<evidence type="ECO:0000256" key="1">
    <source>
        <dbReference type="ARBA" id="ARBA00023002"/>
    </source>
</evidence>
<dbReference type="InterPro" id="IPR002347">
    <property type="entry name" value="SDR_fam"/>
</dbReference>
<dbReference type="PRINTS" id="PR00081">
    <property type="entry name" value="GDHRDH"/>
</dbReference>
<dbReference type="Gene3D" id="3.40.50.720">
    <property type="entry name" value="NAD(P)-binding Rossmann-like Domain"/>
    <property type="match status" value="1"/>
</dbReference>
<accession>A0A0P7B3B2</accession>
<dbReference type="Proteomes" id="UP000050424">
    <property type="component" value="Unassembled WGS sequence"/>
</dbReference>
<dbReference type="OrthoDB" id="542013at2759"/>
<gene>
    <name evidence="2" type="ORF">AK830_g10601</name>
</gene>
<dbReference type="PANTHER" id="PTHR43157">
    <property type="entry name" value="PHOSPHATIDYLINOSITOL-GLYCAN BIOSYNTHESIS CLASS F PROTEIN-RELATED"/>
    <property type="match status" value="1"/>
</dbReference>
<keyword evidence="3" id="KW-1185">Reference proteome</keyword>
<sequence length="349" mass="37799">MTSSKDMPPVTAGYLSMFFKNQFFSKLPRTPAETQLRGQTALVTGASSGLGLESARQMLALGLSYLIIAVRSPERGKAAAAQLRAANPSARIDVWPLEMESYQSVQAFAQRCATELARIDIAVLNAGVAEADFCLAASTGHEKTMQVNYLSTVLLVILLLPVLKAKASAGASARITVVNSMMSTFTKFANRDQRPLLGSFDDTKVTPWDPSERYNVSKLLGQLFLSRLADRVAPEDVVINMVEPGLVKGTGLFRNLHGVTGAVLDLLKSASARPVEEGALTYIDAVAVKGRESHGCFIVLCKIHPLATITYKPEMKAVSDQLWEETLDEFRFADARGILESVSNRTTAV</sequence>
<dbReference type="STRING" id="78410.A0A0P7B3B2"/>
<dbReference type="Pfam" id="PF00106">
    <property type="entry name" value="adh_short"/>
    <property type="match status" value="1"/>
</dbReference>
<evidence type="ECO:0000313" key="2">
    <source>
        <dbReference type="EMBL" id="KPM35976.1"/>
    </source>
</evidence>
<comment type="caution">
    <text evidence="2">The sequence shown here is derived from an EMBL/GenBank/DDBJ whole genome shotgun (WGS) entry which is preliminary data.</text>
</comment>
<name>A0A0P7B3B2_9HYPO</name>
<dbReference type="EMBL" id="LKCW01000224">
    <property type="protein sequence ID" value="KPM35976.1"/>
    <property type="molecule type" value="Genomic_DNA"/>
</dbReference>
<organism evidence="2 3">
    <name type="scientific">Neonectria ditissima</name>
    <dbReference type="NCBI Taxonomy" id="78410"/>
    <lineage>
        <taxon>Eukaryota</taxon>
        <taxon>Fungi</taxon>
        <taxon>Dikarya</taxon>
        <taxon>Ascomycota</taxon>
        <taxon>Pezizomycotina</taxon>
        <taxon>Sordariomycetes</taxon>
        <taxon>Hypocreomycetidae</taxon>
        <taxon>Hypocreales</taxon>
        <taxon>Nectriaceae</taxon>
        <taxon>Neonectria</taxon>
    </lineage>
</organism>
<keyword evidence="1" id="KW-0560">Oxidoreductase</keyword>
<evidence type="ECO:0000313" key="3">
    <source>
        <dbReference type="Proteomes" id="UP000050424"/>
    </source>
</evidence>
<dbReference type="GO" id="GO:0016491">
    <property type="term" value="F:oxidoreductase activity"/>
    <property type="evidence" value="ECO:0007669"/>
    <property type="project" value="UniProtKB-KW"/>
</dbReference>
<dbReference type="SUPFAM" id="SSF51735">
    <property type="entry name" value="NAD(P)-binding Rossmann-fold domains"/>
    <property type="match status" value="1"/>
</dbReference>
<dbReference type="PANTHER" id="PTHR43157:SF35">
    <property type="entry name" value="DEHYDROGENASE_REDUCTASE FAMILY PROTEIN, PUTATIVE-RELATED"/>
    <property type="match status" value="1"/>
</dbReference>
<proteinExistence type="predicted"/>
<dbReference type="AlphaFoldDB" id="A0A0P7B3B2"/>
<dbReference type="InterPro" id="IPR036291">
    <property type="entry name" value="NAD(P)-bd_dom_sf"/>
</dbReference>
<protein>
    <submittedName>
        <fullName evidence="2">Uncharacterized protein</fullName>
    </submittedName>
</protein>
<reference evidence="2 3" key="1">
    <citation type="submission" date="2015-09" db="EMBL/GenBank/DDBJ databases">
        <title>Draft genome of a European isolate of the apple canker pathogen Neonectria ditissima.</title>
        <authorList>
            <person name="Gomez-Cortecero A."/>
            <person name="Harrison R.J."/>
            <person name="Armitage A.D."/>
        </authorList>
    </citation>
    <scope>NUCLEOTIDE SEQUENCE [LARGE SCALE GENOMIC DNA]</scope>
    <source>
        <strain evidence="2 3">R09/05</strain>
    </source>
</reference>